<dbReference type="EMBL" id="LT991977">
    <property type="protein sequence ID" value="SPK74879.1"/>
    <property type="molecule type" value="Genomic_DNA"/>
</dbReference>
<proteinExistence type="predicted"/>
<dbReference type="Proteomes" id="UP000255505">
    <property type="component" value="Plasmid II"/>
</dbReference>
<geneLocation type="plasmid" evidence="1">
    <name>II</name>
</geneLocation>
<gene>
    <name evidence="1" type="ORF">CT19425_MP40074</name>
</gene>
<keyword evidence="1" id="KW-0614">Plasmid</keyword>
<organism evidence="1 2">
    <name type="scientific">Cupriavidus taiwanensis</name>
    <dbReference type="NCBI Taxonomy" id="164546"/>
    <lineage>
        <taxon>Bacteria</taxon>
        <taxon>Pseudomonadati</taxon>
        <taxon>Pseudomonadota</taxon>
        <taxon>Betaproteobacteria</taxon>
        <taxon>Burkholderiales</taxon>
        <taxon>Burkholderiaceae</taxon>
        <taxon>Cupriavidus</taxon>
    </lineage>
</organism>
<dbReference type="AlphaFoldDB" id="A0A375IMR4"/>
<sequence>MVPPTWSPARSLAHRRGRTVRQITDLRPLSVVASRLELFDACRHALEREWGLSVFLCARRF</sequence>
<name>A0A375IMR4_9BURK</name>
<evidence type="ECO:0000313" key="1">
    <source>
        <dbReference type="EMBL" id="SPK74879.1"/>
    </source>
</evidence>
<reference evidence="1 2" key="1">
    <citation type="submission" date="2018-01" db="EMBL/GenBank/DDBJ databases">
        <authorList>
            <person name="Gaut B.S."/>
            <person name="Morton B.R."/>
            <person name="Clegg M.T."/>
            <person name="Duvall M.R."/>
        </authorList>
    </citation>
    <scope>NUCLEOTIDE SEQUENCE [LARGE SCALE GENOMIC DNA]</scope>
    <source>
        <strain evidence="1">Cupriavidus taiwanensis LMG 19425</strain>
        <plasmid evidence="2">Plasmid ii</plasmid>
    </source>
</reference>
<evidence type="ECO:0000313" key="2">
    <source>
        <dbReference type="Proteomes" id="UP000255505"/>
    </source>
</evidence>
<protein>
    <submittedName>
        <fullName evidence="1">Uncharacterized protein</fullName>
    </submittedName>
</protein>
<accession>A0A375IMR4</accession>